<dbReference type="SUPFAM" id="SSF54862">
    <property type="entry name" value="4Fe-4S ferredoxins"/>
    <property type="match status" value="1"/>
</dbReference>
<keyword evidence="3" id="KW-0411">Iron-sulfur</keyword>
<dbReference type="PROSITE" id="PS00198">
    <property type="entry name" value="4FE4S_FER_1"/>
    <property type="match status" value="1"/>
</dbReference>
<comment type="caution">
    <text evidence="5">The sequence shown here is derived from an EMBL/GenBank/DDBJ whole genome shotgun (WGS) entry which is preliminary data.</text>
</comment>
<dbReference type="GO" id="GO:0046872">
    <property type="term" value="F:metal ion binding"/>
    <property type="evidence" value="ECO:0007669"/>
    <property type="project" value="UniProtKB-KW"/>
</dbReference>
<protein>
    <submittedName>
        <fullName evidence="5">4Fe-4S binding protein</fullName>
    </submittedName>
</protein>
<evidence type="ECO:0000259" key="4">
    <source>
        <dbReference type="PROSITE" id="PS51379"/>
    </source>
</evidence>
<dbReference type="Proteomes" id="UP000886874">
    <property type="component" value="Unassembled WGS sequence"/>
</dbReference>
<reference evidence="5" key="2">
    <citation type="journal article" date="2021" name="PeerJ">
        <title>Extensive microbial diversity within the chicken gut microbiome revealed by metagenomics and culture.</title>
        <authorList>
            <person name="Gilroy R."/>
            <person name="Ravi A."/>
            <person name="Getino M."/>
            <person name="Pursley I."/>
            <person name="Horton D.L."/>
            <person name="Alikhan N.F."/>
            <person name="Baker D."/>
            <person name="Gharbi K."/>
            <person name="Hall N."/>
            <person name="Watson M."/>
            <person name="Adriaenssens E.M."/>
            <person name="Foster-Nyarko E."/>
            <person name="Jarju S."/>
            <person name="Secka A."/>
            <person name="Antonio M."/>
            <person name="Oren A."/>
            <person name="Chaudhuri R.R."/>
            <person name="La Ragione R."/>
            <person name="Hildebrand F."/>
            <person name="Pallen M.J."/>
        </authorList>
    </citation>
    <scope>NUCLEOTIDE SEQUENCE</scope>
    <source>
        <strain evidence="5">ChiSjej2B20-13462</strain>
    </source>
</reference>
<dbReference type="Pfam" id="PF00037">
    <property type="entry name" value="Fer4"/>
    <property type="match status" value="1"/>
</dbReference>
<keyword evidence="2" id="KW-0408">Iron</keyword>
<gene>
    <name evidence="5" type="ORF">IAA67_00790</name>
</gene>
<sequence length="156" mass="16552">MAKRFAVRNLRLCTKDCLCLYVCPTGATDTENSIIDVTKCTGCGACADACPSGAISLVPYDMPPQQPKGAAVVTALRDLIASKNAAEAAAAGLPGPLAAAVEKSSRLMAEDLCREAGYMLPQSANTRALLEKLRDDPSVPRDVVERLLQTLRFNEP</sequence>
<reference evidence="5" key="1">
    <citation type="submission" date="2020-10" db="EMBL/GenBank/DDBJ databases">
        <authorList>
            <person name="Gilroy R."/>
        </authorList>
    </citation>
    <scope>NUCLEOTIDE SEQUENCE</scope>
    <source>
        <strain evidence="5">ChiSjej2B20-13462</strain>
    </source>
</reference>
<name>A0A9D0Z4J4_9FIRM</name>
<dbReference type="AlphaFoldDB" id="A0A9D0Z4J4"/>
<evidence type="ECO:0000256" key="2">
    <source>
        <dbReference type="ARBA" id="ARBA00023004"/>
    </source>
</evidence>
<evidence type="ECO:0000313" key="6">
    <source>
        <dbReference type="Proteomes" id="UP000886874"/>
    </source>
</evidence>
<evidence type="ECO:0000256" key="1">
    <source>
        <dbReference type="ARBA" id="ARBA00022723"/>
    </source>
</evidence>
<dbReference type="InterPro" id="IPR017896">
    <property type="entry name" value="4Fe4S_Fe-S-bd"/>
</dbReference>
<accession>A0A9D0Z4J4</accession>
<proteinExistence type="predicted"/>
<evidence type="ECO:0000313" key="5">
    <source>
        <dbReference type="EMBL" id="HIQ68859.1"/>
    </source>
</evidence>
<dbReference type="InterPro" id="IPR017900">
    <property type="entry name" value="4Fe4S_Fe_S_CS"/>
</dbReference>
<organism evidence="5 6">
    <name type="scientific">Candidatus Avoscillospira stercorigallinarum</name>
    <dbReference type="NCBI Taxonomy" id="2840708"/>
    <lineage>
        <taxon>Bacteria</taxon>
        <taxon>Bacillati</taxon>
        <taxon>Bacillota</taxon>
        <taxon>Clostridia</taxon>
        <taxon>Eubacteriales</taxon>
        <taxon>Oscillospiraceae</taxon>
        <taxon>Oscillospiraceae incertae sedis</taxon>
        <taxon>Candidatus Avoscillospira</taxon>
    </lineage>
</organism>
<dbReference type="GO" id="GO:0051536">
    <property type="term" value="F:iron-sulfur cluster binding"/>
    <property type="evidence" value="ECO:0007669"/>
    <property type="project" value="UniProtKB-KW"/>
</dbReference>
<evidence type="ECO:0000256" key="3">
    <source>
        <dbReference type="ARBA" id="ARBA00023014"/>
    </source>
</evidence>
<dbReference type="Gene3D" id="3.30.70.20">
    <property type="match status" value="1"/>
</dbReference>
<keyword evidence="1" id="KW-0479">Metal-binding</keyword>
<dbReference type="EMBL" id="DVFN01000013">
    <property type="protein sequence ID" value="HIQ68859.1"/>
    <property type="molecule type" value="Genomic_DNA"/>
</dbReference>
<feature type="domain" description="4Fe-4S ferredoxin-type" evidence="4">
    <location>
        <begin position="31"/>
        <end position="60"/>
    </location>
</feature>
<dbReference type="PROSITE" id="PS51379">
    <property type="entry name" value="4FE4S_FER_2"/>
    <property type="match status" value="1"/>
</dbReference>